<dbReference type="Gene3D" id="3.40.50.2000">
    <property type="entry name" value="Glycogen Phosphorylase B"/>
    <property type="match status" value="1"/>
</dbReference>
<evidence type="ECO:0000259" key="3">
    <source>
        <dbReference type="Pfam" id="PF00534"/>
    </source>
</evidence>
<dbReference type="OrthoDB" id="2193793at2759"/>
<dbReference type="PANTHER" id="PTHR46656">
    <property type="entry name" value="PUTATIVE-RELATED"/>
    <property type="match status" value="1"/>
</dbReference>
<dbReference type="CAZy" id="GT4">
    <property type="family name" value="Glycosyltransferase Family 4"/>
</dbReference>
<proteinExistence type="predicted"/>
<feature type="signal peptide" evidence="2">
    <location>
        <begin position="1"/>
        <end position="23"/>
    </location>
</feature>
<dbReference type="EMBL" id="CP001326">
    <property type="protein sequence ID" value="ACO63714.1"/>
    <property type="molecule type" value="Genomic_DNA"/>
</dbReference>
<dbReference type="RefSeq" id="XP_002502456.1">
    <property type="nucleotide sequence ID" value="XM_002502410.1"/>
</dbReference>
<dbReference type="PANTHER" id="PTHR46656:SF3">
    <property type="entry name" value="PUTATIVE-RELATED"/>
    <property type="match status" value="1"/>
</dbReference>
<sequence>MGSRSIRLIGALCILLTIPPVGARAPTILPDADGRTPLDAPTDGRACHGPHIELGVGVGCDFSGFFTEALGLHVALAARGTCVRTPTLSRCEPALRGLLTPHEREAASTAGRFQDDASQPDVDVRWHNGEDAPCPWERDSVREAEARGTLAVLRSMTEKVVLSDTLRRCCALVHETWVPTEWHRKLYRREGCPNARALPEAVDDRIFRGKIPGDGDSVRSDSGADSGASLRDSKKTVFLSVFQWQHRKGPDALLKAYWNAFDAKDDVVLRIRAKVPGWAHNPFRTANDGVKHWARALWNTSPGKLAAVEVIEVKDGEDVTREQMASMYRSAHAFVLPSRGEGWCLPCAEAMASGTLLIASDFSGTTAFADSTNSLPVQCVVINAQKGCEPDVEGLAWRLRWTHDHRAEAAALGTKGADDIRVKFGMSAVATLWAEEGRRGLGRFDARRLVDVD</sequence>
<accession>C1E5Y4</accession>
<dbReference type="Proteomes" id="UP000002009">
    <property type="component" value="Chromosome 5"/>
</dbReference>
<evidence type="ECO:0000256" key="1">
    <source>
        <dbReference type="ARBA" id="ARBA00022676"/>
    </source>
</evidence>
<dbReference type="KEGG" id="mis:MICPUN_100449"/>
<evidence type="ECO:0000256" key="2">
    <source>
        <dbReference type="SAM" id="SignalP"/>
    </source>
</evidence>
<dbReference type="AlphaFoldDB" id="C1E5Y4"/>
<evidence type="ECO:0000313" key="5">
    <source>
        <dbReference type="Proteomes" id="UP000002009"/>
    </source>
</evidence>
<dbReference type="GO" id="GO:0016757">
    <property type="term" value="F:glycosyltransferase activity"/>
    <property type="evidence" value="ECO:0007669"/>
    <property type="project" value="UniProtKB-KW"/>
</dbReference>
<keyword evidence="4" id="KW-0808">Transferase</keyword>
<keyword evidence="2" id="KW-0732">Signal</keyword>
<dbReference type="InterPro" id="IPR001296">
    <property type="entry name" value="Glyco_trans_1"/>
</dbReference>
<name>C1E5Y4_MICCC</name>
<reference evidence="4 5" key="1">
    <citation type="journal article" date="2009" name="Science">
        <title>Green evolution and dynamic adaptations revealed by genomes of the marine picoeukaryotes Micromonas.</title>
        <authorList>
            <person name="Worden A.Z."/>
            <person name="Lee J.H."/>
            <person name="Mock T."/>
            <person name="Rouze P."/>
            <person name="Simmons M.P."/>
            <person name="Aerts A.L."/>
            <person name="Allen A.E."/>
            <person name="Cuvelier M.L."/>
            <person name="Derelle E."/>
            <person name="Everett M.V."/>
            <person name="Foulon E."/>
            <person name="Grimwood J."/>
            <person name="Gundlach H."/>
            <person name="Henrissat B."/>
            <person name="Napoli C."/>
            <person name="McDonald S.M."/>
            <person name="Parker M.S."/>
            <person name="Rombauts S."/>
            <person name="Salamov A."/>
            <person name="Von Dassow P."/>
            <person name="Badger J.H."/>
            <person name="Coutinho P.M."/>
            <person name="Demir E."/>
            <person name="Dubchak I."/>
            <person name="Gentemann C."/>
            <person name="Eikrem W."/>
            <person name="Gready J.E."/>
            <person name="John U."/>
            <person name="Lanier W."/>
            <person name="Lindquist E.A."/>
            <person name="Lucas S."/>
            <person name="Mayer K.F."/>
            <person name="Moreau H."/>
            <person name="Not F."/>
            <person name="Otillar R."/>
            <person name="Panaud O."/>
            <person name="Pangilinan J."/>
            <person name="Paulsen I."/>
            <person name="Piegu B."/>
            <person name="Poliakov A."/>
            <person name="Robbens S."/>
            <person name="Schmutz J."/>
            <person name="Toulza E."/>
            <person name="Wyss T."/>
            <person name="Zelensky A."/>
            <person name="Zhou K."/>
            <person name="Armbrust E.V."/>
            <person name="Bhattacharya D."/>
            <person name="Goodenough U.W."/>
            <person name="Van de Peer Y."/>
            <person name="Grigoriev I.V."/>
        </authorList>
    </citation>
    <scope>NUCLEOTIDE SEQUENCE [LARGE SCALE GENOMIC DNA]</scope>
    <source>
        <strain evidence="5">RCC299 / NOUM17</strain>
    </source>
</reference>
<dbReference type="OMA" id="EGWCLPC"/>
<dbReference type="InParanoid" id="C1E5Y4"/>
<dbReference type="GeneID" id="8243742"/>
<keyword evidence="5" id="KW-1185">Reference proteome</keyword>
<evidence type="ECO:0000313" key="4">
    <source>
        <dbReference type="EMBL" id="ACO63714.1"/>
    </source>
</evidence>
<dbReference type="STRING" id="296587.C1E5Y4"/>
<feature type="domain" description="Glycosyl transferase family 1" evidence="3">
    <location>
        <begin position="319"/>
        <end position="365"/>
    </location>
</feature>
<keyword evidence="1" id="KW-0328">Glycosyltransferase</keyword>
<organism evidence="4 5">
    <name type="scientific">Micromonas commoda (strain RCC299 / NOUM17 / CCMP2709)</name>
    <name type="common">Picoplanktonic green alga</name>
    <dbReference type="NCBI Taxonomy" id="296587"/>
    <lineage>
        <taxon>Eukaryota</taxon>
        <taxon>Viridiplantae</taxon>
        <taxon>Chlorophyta</taxon>
        <taxon>Mamiellophyceae</taxon>
        <taxon>Mamiellales</taxon>
        <taxon>Mamiellaceae</taxon>
        <taxon>Micromonas</taxon>
    </lineage>
</organism>
<gene>
    <name evidence="4" type="ORF">MICPUN_100449</name>
</gene>
<dbReference type="SUPFAM" id="SSF53756">
    <property type="entry name" value="UDP-Glycosyltransferase/glycogen phosphorylase"/>
    <property type="match status" value="1"/>
</dbReference>
<dbReference type="eggNOG" id="ENOG502QQT3">
    <property type="taxonomic scope" value="Eukaryota"/>
</dbReference>
<protein>
    <submittedName>
        <fullName evidence="4">Glycosyltransferase family 4 protein</fullName>
    </submittedName>
</protein>
<dbReference type="Pfam" id="PF00534">
    <property type="entry name" value="Glycos_transf_1"/>
    <property type="match status" value="1"/>
</dbReference>
<feature type="chain" id="PRO_5002906606" evidence="2">
    <location>
        <begin position="24"/>
        <end position="453"/>
    </location>
</feature>